<dbReference type="EMBL" id="JAATIQ010000039">
    <property type="protein sequence ID" value="KAF4395704.1"/>
    <property type="molecule type" value="Genomic_DNA"/>
</dbReference>
<organism evidence="1 2">
    <name type="scientific">Cannabis sativa</name>
    <name type="common">Hemp</name>
    <name type="synonym">Marijuana</name>
    <dbReference type="NCBI Taxonomy" id="3483"/>
    <lineage>
        <taxon>Eukaryota</taxon>
        <taxon>Viridiplantae</taxon>
        <taxon>Streptophyta</taxon>
        <taxon>Embryophyta</taxon>
        <taxon>Tracheophyta</taxon>
        <taxon>Spermatophyta</taxon>
        <taxon>Magnoliopsida</taxon>
        <taxon>eudicotyledons</taxon>
        <taxon>Gunneridae</taxon>
        <taxon>Pentapetalae</taxon>
        <taxon>rosids</taxon>
        <taxon>fabids</taxon>
        <taxon>Rosales</taxon>
        <taxon>Cannabaceae</taxon>
        <taxon>Cannabis</taxon>
    </lineage>
</organism>
<dbReference type="Proteomes" id="UP000583929">
    <property type="component" value="Unassembled WGS sequence"/>
</dbReference>
<dbReference type="PANTHER" id="PTHR33144:SF25">
    <property type="entry name" value="DUF4216 DOMAIN-CONTAINING PROTEIN"/>
    <property type="match status" value="1"/>
</dbReference>
<dbReference type="PANTHER" id="PTHR33144">
    <property type="entry name" value="OS10G0409366 PROTEIN-RELATED"/>
    <property type="match status" value="1"/>
</dbReference>
<gene>
    <name evidence="1" type="ORF">G4B88_013478</name>
</gene>
<comment type="caution">
    <text evidence="1">The sequence shown here is derived from an EMBL/GenBank/DDBJ whole genome shotgun (WGS) entry which is preliminary data.</text>
</comment>
<proteinExistence type="predicted"/>
<name>A0A7J6HKC2_CANSA</name>
<dbReference type="AlphaFoldDB" id="A0A7J6HKC2"/>
<protein>
    <submittedName>
        <fullName evidence="1">Uncharacterized protein</fullName>
    </submittedName>
</protein>
<evidence type="ECO:0000313" key="2">
    <source>
        <dbReference type="Proteomes" id="UP000583929"/>
    </source>
</evidence>
<accession>A0A7J6HKC2</accession>
<dbReference type="InterPro" id="IPR004252">
    <property type="entry name" value="Probable_transposase_24"/>
</dbReference>
<dbReference type="Pfam" id="PF03004">
    <property type="entry name" value="Transposase_24"/>
    <property type="match status" value="1"/>
</dbReference>
<keyword evidence="2" id="KW-1185">Reference proteome</keyword>
<reference evidence="1 2" key="1">
    <citation type="journal article" date="2020" name="bioRxiv">
        <title>Sequence and annotation of 42 cannabis genomes reveals extensive copy number variation in cannabinoid synthesis and pathogen resistance genes.</title>
        <authorList>
            <person name="Mckernan K.J."/>
            <person name="Helbert Y."/>
            <person name="Kane L.T."/>
            <person name="Ebling H."/>
            <person name="Zhang L."/>
            <person name="Liu B."/>
            <person name="Eaton Z."/>
            <person name="Mclaughlin S."/>
            <person name="Kingan S."/>
            <person name="Baybayan P."/>
            <person name="Concepcion G."/>
            <person name="Jordan M."/>
            <person name="Riva A."/>
            <person name="Barbazuk W."/>
            <person name="Harkins T."/>
        </authorList>
    </citation>
    <scope>NUCLEOTIDE SEQUENCE [LARGE SCALE GENOMIC DNA]</scope>
    <source>
        <strain evidence="2">cv. Jamaican Lion 4</strain>
        <tissue evidence="1">Leaf</tissue>
    </source>
</reference>
<evidence type="ECO:0000313" key="1">
    <source>
        <dbReference type="EMBL" id="KAF4395704.1"/>
    </source>
</evidence>
<sequence>MYRDMFGLDLDALGDSLARPTLGRLVYTCYWPKTYGNFKSREKKKCSQKKVRSETRNLKLLKNTSNAPLNVQTWDCIKQSKRNKIWELVKEIFEVKEEDKEVFMDQCRDRYRSRKYKLKVKDFDNKMTQSHPKLIPEEQWKWLVFYWSSEDFKNISSRNINNRSRVDMAHTSGSKSFIRIKS</sequence>